<keyword evidence="1" id="KW-0812">Transmembrane</keyword>
<organism evidence="2 3">
    <name type="scientific">Anaerosalibacter massiliensis</name>
    <dbReference type="NCBI Taxonomy" id="1347392"/>
    <lineage>
        <taxon>Bacteria</taxon>
        <taxon>Bacillati</taxon>
        <taxon>Bacillota</taxon>
        <taxon>Tissierellia</taxon>
        <taxon>Tissierellales</taxon>
        <taxon>Sporanaerobacteraceae</taxon>
        <taxon>Anaerosalibacter</taxon>
    </lineage>
</organism>
<protein>
    <submittedName>
        <fullName evidence="2">ECF transporter S component</fullName>
    </submittedName>
</protein>
<evidence type="ECO:0000256" key="1">
    <source>
        <dbReference type="SAM" id="Phobius"/>
    </source>
</evidence>
<feature type="transmembrane region" description="Helical" evidence="1">
    <location>
        <begin position="128"/>
        <end position="146"/>
    </location>
</feature>
<feature type="transmembrane region" description="Helical" evidence="1">
    <location>
        <begin position="6"/>
        <end position="26"/>
    </location>
</feature>
<dbReference type="EMBL" id="JANJZL010000004">
    <property type="protein sequence ID" value="MCR2043946.1"/>
    <property type="molecule type" value="Genomic_DNA"/>
</dbReference>
<gene>
    <name evidence="2" type="ORF">NSA23_07400</name>
</gene>
<comment type="caution">
    <text evidence="2">The sequence shown here is derived from an EMBL/GenBank/DDBJ whole genome shotgun (WGS) entry which is preliminary data.</text>
</comment>
<reference evidence="2" key="1">
    <citation type="submission" date="2022-07" db="EMBL/GenBank/DDBJ databases">
        <title>Enhanced cultured diversity of the mouse gut microbiota enables custom-made synthetic communities.</title>
        <authorList>
            <person name="Afrizal A."/>
        </authorList>
    </citation>
    <scope>NUCLEOTIDE SEQUENCE</scope>
    <source>
        <strain evidence="2">DSM 29482</strain>
    </source>
</reference>
<dbReference type="Pfam" id="PF07155">
    <property type="entry name" value="ECF-ribofla_trS"/>
    <property type="match status" value="1"/>
</dbReference>
<evidence type="ECO:0000313" key="3">
    <source>
        <dbReference type="Proteomes" id="UP001142078"/>
    </source>
</evidence>
<keyword evidence="3" id="KW-1185">Reference proteome</keyword>
<dbReference type="Proteomes" id="UP001142078">
    <property type="component" value="Unassembled WGS sequence"/>
</dbReference>
<feature type="transmembrane region" description="Helical" evidence="1">
    <location>
        <begin position="89"/>
        <end position="116"/>
    </location>
</feature>
<dbReference type="OrthoDB" id="5198189at2"/>
<dbReference type="AlphaFoldDB" id="A0A9X2MI39"/>
<dbReference type="GO" id="GO:0016020">
    <property type="term" value="C:membrane"/>
    <property type="evidence" value="ECO:0007669"/>
    <property type="project" value="InterPro"/>
</dbReference>
<feature type="transmembrane region" description="Helical" evidence="1">
    <location>
        <begin position="153"/>
        <end position="174"/>
    </location>
</feature>
<dbReference type="InterPro" id="IPR009825">
    <property type="entry name" value="ECF_substrate-spec-like"/>
</dbReference>
<proteinExistence type="predicted"/>
<sequence>MNDKKIKNIIIIILIPLCIALGVIIFKDRKYNLISMIIAILSCIPIFLTFEKGETSTRRIVIIAVMIAISVAGRVAFTALQGFKPVAAIVIITAIYLGAEAGFLTGSMSAIISNIYFGQGPWTPCQMFSWGMIGFIAGLPFMQKLLLKNRVVLSIYGIFSGIIFSLIMDIWTTLSIDGIYNMKRYMAAVATSFPFMAIYAISNVVFLMLALKPFGEKLERIKIKYGI</sequence>
<keyword evidence="1" id="KW-0472">Membrane</keyword>
<feature type="transmembrane region" description="Helical" evidence="1">
    <location>
        <begin position="56"/>
        <end position="77"/>
    </location>
</feature>
<name>A0A9X2MI39_9FIRM</name>
<dbReference type="Gene3D" id="1.10.1760.20">
    <property type="match status" value="1"/>
</dbReference>
<feature type="transmembrane region" description="Helical" evidence="1">
    <location>
        <begin position="186"/>
        <end position="211"/>
    </location>
</feature>
<keyword evidence="1" id="KW-1133">Transmembrane helix</keyword>
<feature type="transmembrane region" description="Helical" evidence="1">
    <location>
        <begin position="33"/>
        <end position="50"/>
    </location>
</feature>
<evidence type="ECO:0000313" key="2">
    <source>
        <dbReference type="EMBL" id="MCR2043946.1"/>
    </source>
</evidence>
<accession>A0A9X2MI39</accession>
<dbReference type="RefSeq" id="WP_075052137.1">
    <property type="nucleotide sequence ID" value="NZ_CABKTM010000049.1"/>
</dbReference>